<evidence type="ECO:0000313" key="2">
    <source>
        <dbReference type="Proteomes" id="UP000789405"/>
    </source>
</evidence>
<gene>
    <name evidence="1" type="ORF">DERYTH_LOCUS28763</name>
</gene>
<feature type="non-terminal residue" evidence="1">
    <location>
        <position position="1"/>
    </location>
</feature>
<reference evidence="1" key="1">
    <citation type="submission" date="2021-06" db="EMBL/GenBank/DDBJ databases">
        <authorList>
            <person name="Kallberg Y."/>
            <person name="Tangrot J."/>
            <person name="Rosling A."/>
        </authorList>
    </citation>
    <scope>NUCLEOTIDE SEQUENCE</scope>
    <source>
        <strain evidence="1">MA453B</strain>
    </source>
</reference>
<dbReference type="AlphaFoldDB" id="A0A9N9PCQ5"/>
<protein>
    <submittedName>
        <fullName evidence="1">14311_t:CDS:1</fullName>
    </submittedName>
</protein>
<dbReference type="OrthoDB" id="10255632at2759"/>
<name>A0A9N9PCQ5_9GLOM</name>
<sequence>WLLSKRGSLDEGLNLIELGRISNQSRLEKAEYFHFLGKAKILNFTNMLLQQNRLIFENIQDS</sequence>
<proteinExistence type="predicted"/>
<evidence type="ECO:0000313" key="1">
    <source>
        <dbReference type="EMBL" id="CAG8829823.1"/>
    </source>
</evidence>
<keyword evidence="2" id="KW-1185">Reference proteome</keyword>
<dbReference type="Proteomes" id="UP000789405">
    <property type="component" value="Unassembled WGS sequence"/>
</dbReference>
<feature type="non-terminal residue" evidence="1">
    <location>
        <position position="62"/>
    </location>
</feature>
<comment type="caution">
    <text evidence="1">The sequence shown here is derived from an EMBL/GenBank/DDBJ whole genome shotgun (WGS) entry which is preliminary data.</text>
</comment>
<accession>A0A9N9PCQ5</accession>
<dbReference type="EMBL" id="CAJVPY010073956">
    <property type="protein sequence ID" value="CAG8829823.1"/>
    <property type="molecule type" value="Genomic_DNA"/>
</dbReference>
<organism evidence="1 2">
    <name type="scientific">Dentiscutata erythropus</name>
    <dbReference type="NCBI Taxonomy" id="1348616"/>
    <lineage>
        <taxon>Eukaryota</taxon>
        <taxon>Fungi</taxon>
        <taxon>Fungi incertae sedis</taxon>
        <taxon>Mucoromycota</taxon>
        <taxon>Glomeromycotina</taxon>
        <taxon>Glomeromycetes</taxon>
        <taxon>Diversisporales</taxon>
        <taxon>Gigasporaceae</taxon>
        <taxon>Dentiscutata</taxon>
    </lineage>
</organism>